<keyword evidence="2" id="KW-1185">Reference proteome</keyword>
<evidence type="ECO:0008006" key="3">
    <source>
        <dbReference type="Google" id="ProtNLM"/>
    </source>
</evidence>
<proteinExistence type="predicted"/>
<comment type="caution">
    <text evidence="1">The sequence shown here is derived from an EMBL/GenBank/DDBJ whole genome shotgun (WGS) entry which is preliminary data.</text>
</comment>
<organism evidence="1 2">
    <name type="scientific">Arenimonas composti TR7-09 = DSM 18010</name>
    <dbReference type="NCBI Taxonomy" id="1121013"/>
    <lineage>
        <taxon>Bacteria</taxon>
        <taxon>Pseudomonadati</taxon>
        <taxon>Pseudomonadota</taxon>
        <taxon>Gammaproteobacteria</taxon>
        <taxon>Lysobacterales</taxon>
        <taxon>Lysobacteraceae</taxon>
        <taxon>Arenimonas</taxon>
    </lineage>
</organism>
<evidence type="ECO:0000313" key="2">
    <source>
        <dbReference type="Proteomes" id="UP000029391"/>
    </source>
</evidence>
<accession>A0A091BZL4</accession>
<reference evidence="1 2" key="1">
    <citation type="submission" date="2013-09" db="EMBL/GenBank/DDBJ databases">
        <title>Genome sequencing of Arenimonas composti.</title>
        <authorList>
            <person name="Chen F."/>
            <person name="Wang G."/>
        </authorList>
    </citation>
    <scope>NUCLEOTIDE SEQUENCE [LARGE SCALE GENOMIC DNA]</scope>
    <source>
        <strain evidence="1 2">TR7-09</strain>
    </source>
</reference>
<sequence length="154" mass="15730">MTMSTASLFPPTRAFAARRLLPLVLLALTACAGVSTHMLGAARPPVEPATVRIYTERPPGAIDIAEIEARSGAGFGTAGQREAALARLRSEAAKLGANGVLLLGRGRDASPVGLSVGGGNYGRHGGVGVGVGIPTTQERVHGVAIWVGEARDLQ</sequence>
<gene>
    <name evidence="1" type="ORF">P873_09625</name>
</gene>
<dbReference type="eggNOG" id="ENOG503369W">
    <property type="taxonomic scope" value="Bacteria"/>
</dbReference>
<dbReference type="Proteomes" id="UP000029391">
    <property type="component" value="Unassembled WGS sequence"/>
</dbReference>
<dbReference type="AlphaFoldDB" id="A0A091BZL4"/>
<protein>
    <recommendedName>
        <fullName evidence="3">DUF4156 domain-containing protein</fullName>
    </recommendedName>
</protein>
<dbReference type="EMBL" id="AWXU01000030">
    <property type="protein sequence ID" value="KFN49805.1"/>
    <property type="molecule type" value="Genomic_DNA"/>
</dbReference>
<evidence type="ECO:0000313" key="1">
    <source>
        <dbReference type="EMBL" id="KFN49805.1"/>
    </source>
</evidence>
<name>A0A091BZL4_9GAMM</name>